<evidence type="ECO:0000313" key="2">
    <source>
        <dbReference type="Proteomes" id="UP000000763"/>
    </source>
</evidence>
<evidence type="ECO:0000313" key="1">
    <source>
        <dbReference type="EMBL" id="BAD34322.1"/>
    </source>
</evidence>
<reference evidence="2" key="2">
    <citation type="journal article" date="2008" name="Nucleic Acids Res.">
        <title>The rice annotation project database (RAP-DB): 2008 update.</title>
        <authorList>
            <consortium name="The rice annotation project (RAP)"/>
        </authorList>
    </citation>
    <scope>GENOME REANNOTATION</scope>
    <source>
        <strain evidence="2">cv. Nipponbare</strain>
    </source>
</reference>
<sequence>MRRRCPSCIAAAVQATALRRRLLPSCRCSLRWLCQAAAIPRAAAACYHRVAALASSRSLPCTAPAVVRC</sequence>
<dbReference type="AlphaFoldDB" id="Q69JP0"/>
<protein>
    <submittedName>
        <fullName evidence="1">Uncharacterized protein</fullName>
    </submittedName>
</protein>
<organism evidence="1 2">
    <name type="scientific">Oryza sativa subsp. japonica</name>
    <name type="common">Rice</name>
    <dbReference type="NCBI Taxonomy" id="39947"/>
    <lineage>
        <taxon>Eukaryota</taxon>
        <taxon>Viridiplantae</taxon>
        <taxon>Streptophyta</taxon>
        <taxon>Embryophyta</taxon>
        <taxon>Tracheophyta</taxon>
        <taxon>Spermatophyta</taxon>
        <taxon>Magnoliopsida</taxon>
        <taxon>Liliopsida</taxon>
        <taxon>Poales</taxon>
        <taxon>Poaceae</taxon>
        <taxon>BOP clade</taxon>
        <taxon>Oryzoideae</taxon>
        <taxon>Oryzeae</taxon>
        <taxon>Oryzinae</taxon>
        <taxon>Oryza</taxon>
        <taxon>Oryza sativa</taxon>
    </lineage>
</organism>
<dbReference type="EMBL" id="AP006156">
    <property type="protein sequence ID" value="BAD34322.1"/>
    <property type="molecule type" value="Genomic_DNA"/>
</dbReference>
<gene>
    <name evidence="1" type="primary">B1043F11.33</name>
</gene>
<reference evidence="2" key="1">
    <citation type="journal article" date="2005" name="Nature">
        <title>The map-based sequence of the rice genome.</title>
        <authorList>
            <consortium name="International rice genome sequencing project (IRGSP)"/>
            <person name="Matsumoto T."/>
            <person name="Wu J."/>
            <person name="Kanamori H."/>
            <person name="Katayose Y."/>
            <person name="Fujisawa M."/>
            <person name="Namiki N."/>
            <person name="Mizuno H."/>
            <person name="Yamamoto K."/>
            <person name="Antonio B.A."/>
            <person name="Baba T."/>
            <person name="Sakata K."/>
            <person name="Nagamura Y."/>
            <person name="Aoki H."/>
            <person name="Arikawa K."/>
            <person name="Arita K."/>
            <person name="Bito T."/>
            <person name="Chiden Y."/>
            <person name="Fujitsuka N."/>
            <person name="Fukunaka R."/>
            <person name="Hamada M."/>
            <person name="Harada C."/>
            <person name="Hayashi A."/>
            <person name="Hijishita S."/>
            <person name="Honda M."/>
            <person name="Hosokawa S."/>
            <person name="Ichikawa Y."/>
            <person name="Idonuma A."/>
            <person name="Iijima M."/>
            <person name="Ikeda M."/>
            <person name="Ikeno M."/>
            <person name="Ito K."/>
            <person name="Ito S."/>
            <person name="Ito T."/>
            <person name="Ito Y."/>
            <person name="Ito Y."/>
            <person name="Iwabuchi A."/>
            <person name="Kamiya K."/>
            <person name="Karasawa W."/>
            <person name="Kurita K."/>
            <person name="Katagiri S."/>
            <person name="Kikuta A."/>
            <person name="Kobayashi H."/>
            <person name="Kobayashi N."/>
            <person name="Machita K."/>
            <person name="Maehara T."/>
            <person name="Masukawa M."/>
            <person name="Mizubayashi T."/>
            <person name="Mukai Y."/>
            <person name="Nagasaki H."/>
            <person name="Nagata Y."/>
            <person name="Naito S."/>
            <person name="Nakashima M."/>
            <person name="Nakama Y."/>
            <person name="Nakamichi Y."/>
            <person name="Nakamura M."/>
            <person name="Meguro A."/>
            <person name="Negishi M."/>
            <person name="Ohta I."/>
            <person name="Ohta T."/>
            <person name="Okamoto M."/>
            <person name="Ono N."/>
            <person name="Saji S."/>
            <person name="Sakaguchi M."/>
            <person name="Sakai K."/>
            <person name="Shibata M."/>
            <person name="Shimokawa T."/>
            <person name="Song J."/>
            <person name="Takazaki Y."/>
            <person name="Terasawa K."/>
            <person name="Tsugane M."/>
            <person name="Tsuji K."/>
            <person name="Ueda S."/>
            <person name="Waki K."/>
            <person name="Yamagata H."/>
            <person name="Yamamoto M."/>
            <person name="Yamamoto S."/>
            <person name="Yamane H."/>
            <person name="Yoshiki S."/>
            <person name="Yoshihara R."/>
            <person name="Yukawa K."/>
            <person name="Zhong H."/>
            <person name="Yano M."/>
            <person name="Yuan Q."/>
            <person name="Ouyang S."/>
            <person name="Liu J."/>
            <person name="Jones K.M."/>
            <person name="Gansberger K."/>
            <person name="Moffat K."/>
            <person name="Hill J."/>
            <person name="Bera J."/>
            <person name="Fadrosh D."/>
            <person name="Jin S."/>
            <person name="Johri S."/>
            <person name="Kim M."/>
            <person name="Overton L."/>
            <person name="Reardon M."/>
            <person name="Tsitrin T."/>
            <person name="Vuong H."/>
            <person name="Weaver B."/>
            <person name="Ciecko A."/>
            <person name="Tallon L."/>
            <person name="Jackson J."/>
            <person name="Pai G."/>
            <person name="Aken S.V."/>
            <person name="Utterback T."/>
            <person name="Reidmuller S."/>
            <person name="Feldblyum T."/>
            <person name="Hsiao J."/>
            <person name="Zismann V."/>
            <person name="Iobst S."/>
            <person name="de Vazeille A.R."/>
            <person name="Buell C.R."/>
            <person name="Ying K."/>
            <person name="Li Y."/>
            <person name="Lu T."/>
            <person name="Huang Y."/>
            <person name="Zhao Q."/>
            <person name="Feng Q."/>
            <person name="Zhang L."/>
            <person name="Zhu J."/>
            <person name="Weng Q."/>
            <person name="Mu J."/>
            <person name="Lu Y."/>
            <person name="Fan D."/>
            <person name="Liu Y."/>
            <person name="Guan J."/>
            <person name="Zhang Y."/>
            <person name="Yu S."/>
            <person name="Liu X."/>
            <person name="Zhang Y."/>
            <person name="Hong G."/>
            <person name="Han B."/>
            <person name="Choisne N."/>
            <person name="Demange N."/>
            <person name="Orjeda G."/>
            <person name="Samain S."/>
            <person name="Cattolico L."/>
            <person name="Pelletier E."/>
            <person name="Couloux A."/>
            <person name="Segurens B."/>
            <person name="Wincker P."/>
            <person name="D'Hont A."/>
            <person name="Scarpelli C."/>
            <person name="Weissenbach J."/>
            <person name="Salanoubat M."/>
            <person name="Quetier F."/>
            <person name="Yu Y."/>
            <person name="Kim H.R."/>
            <person name="Rambo T."/>
            <person name="Currie J."/>
            <person name="Collura K."/>
            <person name="Luo M."/>
            <person name="Yang T."/>
            <person name="Ammiraju J.S.S."/>
            <person name="Engler F."/>
            <person name="Soderlund C."/>
            <person name="Wing R.A."/>
            <person name="Palmer L.E."/>
            <person name="de la Bastide M."/>
            <person name="Spiegel L."/>
            <person name="Nascimento L."/>
            <person name="Zutavern T."/>
            <person name="O'Shaughnessy A."/>
            <person name="Dike S."/>
            <person name="Dedhia N."/>
            <person name="Preston R."/>
            <person name="Balija V."/>
            <person name="McCombie W.R."/>
            <person name="Chow T."/>
            <person name="Chen H."/>
            <person name="Chung M."/>
            <person name="Chen C."/>
            <person name="Shaw J."/>
            <person name="Wu H."/>
            <person name="Hsiao K."/>
            <person name="Chao Y."/>
            <person name="Chu M."/>
            <person name="Cheng C."/>
            <person name="Hour A."/>
            <person name="Lee P."/>
            <person name="Lin S."/>
            <person name="Lin Y."/>
            <person name="Liou J."/>
            <person name="Liu S."/>
            <person name="Hsing Y."/>
            <person name="Raghuvanshi S."/>
            <person name="Mohanty A."/>
            <person name="Bharti A.K."/>
            <person name="Gaur A."/>
            <person name="Gupta V."/>
            <person name="Kumar D."/>
            <person name="Ravi V."/>
            <person name="Vij S."/>
            <person name="Kapur A."/>
            <person name="Khurana P."/>
            <person name="Khurana P."/>
            <person name="Khurana J.P."/>
            <person name="Tyagi A.K."/>
            <person name="Gaikwad K."/>
            <person name="Singh A."/>
            <person name="Dalal V."/>
            <person name="Srivastava S."/>
            <person name="Dixit A."/>
            <person name="Pal A.K."/>
            <person name="Ghazi I.A."/>
            <person name="Yadav M."/>
            <person name="Pandit A."/>
            <person name="Bhargava A."/>
            <person name="Sureshbabu K."/>
            <person name="Batra K."/>
            <person name="Sharma T.R."/>
            <person name="Mohapatra T."/>
            <person name="Singh N.K."/>
            <person name="Messing J."/>
            <person name="Nelson A.B."/>
            <person name="Fuks G."/>
            <person name="Kavchok S."/>
            <person name="Keizer G."/>
            <person name="Linton E."/>
            <person name="Llaca V."/>
            <person name="Song R."/>
            <person name="Tanyolac B."/>
            <person name="Young S."/>
            <person name="Ho-Il K."/>
            <person name="Hahn J.H."/>
            <person name="Sangsakoo G."/>
            <person name="Vanavichit A."/>
            <person name="de Mattos Luiz.A.T."/>
            <person name="Zimmer P.D."/>
            <person name="Malone G."/>
            <person name="Dellagostin O."/>
            <person name="de Oliveira A.C."/>
            <person name="Bevan M."/>
            <person name="Bancroft I."/>
            <person name="Minx P."/>
            <person name="Cordum H."/>
            <person name="Wilson R."/>
            <person name="Cheng Z."/>
            <person name="Jin W."/>
            <person name="Jiang J."/>
            <person name="Leong S.A."/>
            <person name="Iwama H."/>
            <person name="Gojobori T."/>
            <person name="Itoh T."/>
            <person name="Niimura Y."/>
            <person name="Fujii Y."/>
            <person name="Habara T."/>
            <person name="Sakai H."/>
            <person name="Sato Y."/>
            <person name="Wilson G."/>
            <person name="Kumar K."/>
            <person name="McCouch S."/>
            <person name="Juretic N."/>
            <person name="Hoen D."/>
            <person name="Wright S."/>
            <person name="Bruskiewich R."/>
            <person name="Bureau T."/>
            <person name="Miyao A."/>
            <person name="Hirochika H."/>
            <person name="Nishikawa T."/>
            <person name="Kadowaki K."/>
            <person name="Sugiura M."/>
            <person name="Burr B."/>
            <person name="Sasaki T."/>
        </authorList>
    </citation>
    <scope>NUCLEOTIDE SEQUENCE [LARGE SCALE GENOMIC DNA]</scope>
    <source>
        <strain evidence="2">cv. Nipponbare</strain>
    </source>
</reference>
<accession>Q69JP0</accession>
<dbReference type="Proteomes" id="UP000000763">
    <property type="component" value="Chromosome 9"/>
</dbReference>
<name>Q69JP0_ORYSJ</name>
<proteinExistence type="predicted"/>